<dbReference type="GO" id="GO:0005737">
    <property type="term" value="C:cytoplasm"/>
    <property type="evidence" value="ECO:0007669"/>
    <property type="project" value="UniProtKB-SubCell"/>
</dbReference>
<evidence type="ECO:0000256" key="7">
    <source>
        <dbReference type="ARBA" id="ARBA00023160"/>
    </source>
</evidence>
<dbReference type="NCBIfam" id="TIGR00516">
    <property type="entry name" value="acpS"/>
    <property type="match status" value="1"/>
</dbReference>
<evidence type="ECO:0000256" key="1">
    <source>
        <dbReference type="ARBA" id="ARBA00022516"/>
    </source>
</evidence>
<feature type="binding site" evidence="8">
    <location>
        <position position="57"/>
    </location>
    <ligand>
        <name>Mg(2+)</name>
        <dbReference type="ChEBI" id="CHEBI:18420"/>
    </ligand>
</feature>
<dbReference type="HAMAP" id="MF_00101">
    <property type="entry name" value="AcpS"/>
    <property type="match status" value="1"/>
</dbReference>
<evidence type="ECO:0000259" key="9">
    <source>
        <dbReference type="Pfam" id="PF01648"/>
    </source>
</evidence>
<name>A0A9E2BJR1_PSYF1</name>
<dbReference type="GO" id="GO:0008897">
    <property type="term" value="F:holo-[acyl-carrier-protein] synthase activity"/>
    <property type="evidence" value="ECO:0007669"/>
    <property type="project" value="UniProtKB-UniRule"/>
</dbReference>
<evidence type="ECO:0000256" key="5">
    <source>
        <dbReference type="ARBA" id="ARBA00022842"/>
    </source>
</evidence>
<dbReference type="Gene3D" id="3.90.470.20">
    <property type="entry name" value="4'-phosphopantetheinyl transferase domain"/>
    <property type="match status" value="1"/>
</dbReference>
<organism evidence="10 11">
    <name type="scientific">Psychracetigena formicireducens</name>
    <dbReference type="NCBI Taxonomy" id="2986056"/>
    <lineage>
        <taxon>Bacteria</taxon>
        <taxon>Bacillati</taxon>
        <taxon>Candidatus Lithacetigenota</taxon>
        <taxon>Candidatus Psychracetigena</taxon>
    </lineage>
</organism>
<dbReference type="InterPro" id="IPR002582">
    <property type="entry name" value="ACPS"/>
</dbReference>
<dbReference type="InterPro" id="IPR008278">
    <property type="entry name" value="4-PPantetheinyl_Trfase_dom"/>
</dbReference>
<keyword evidence="5 8" id="KW-0460">Magnesium</keyword>
<dbReference type="NCBIfam" id="TIGR00556">
    <property type="entry name" value="pantethn_trn"/>
    <property type="match status" value="1"/>
</dbReference>
<dbReference type="Pfam" id="PF01648">
    <property type="entry name" value="ACPS"/>
    <property type="match status" value="1"/>
</dbReference>
<evidence type="ECO:0000256" key="8">
    <source>
        <dbReference type="HAMAP-Rule" id="MF_00101"/>
    </source>
</evidence>
<keyword evidence="2 8" id="KW-0808">Transferase</keyword>
<keyword evidence="1 8" id="KW-0444">Lipid biosynthesis</keyword>
<dbReference type="SUPFAM" id="SSF56214">
    <property type="entry name" value="4'-phosphopantetheinyl transferase"/>
    <property type="match status" value="1"/>
</dbReference>
<dbReference type="EMBL" id="QLTW01000005">
    <property type="protein sequence ID" value="MBT9144369.1"/>
    <property type="molecule type" value="Genomic_DNA"/>
</dbReference>
<comment type="caution">
    <text evidence="10">The sequence shown here is derived from an EMBL/GenBank/DDBJ whole genome shotgun (WGS) entry which is preliminary data.</text>
</comment>
<comment type="function">
    <text evidence="8">Transfers the 4'-phosphopantetheine moiety from coenzyme A to a Ser of acyl-carrier-protein.</text>
</comment>
<reference evidence="10 11" key="1">
    <citation type="journal article" date="2021" name="bioRxiv">
        <title>Unique metabolic strategies in Hadean analogues reveal hints for primordial physiology.</title>
        <authorList>
            <person name="Nobu M.K."/>
            <person name="Nakai R."/>
            <person name="Tamazawa S."/>
            <person name="Mori H."/>
            <person name="Toyoda A."/>
            <person name="Ijiri A."/>
            <person name="Suzuki S."/>
            <person name="Kurokawa K."/>
            <person name="Kamagata Y."/>
            <person name="Tamaki H."/>
        </authorList>
    </citation>
    <scope>NUCLEOTIDE SEQUENCE [LARGE SCALE GENOMIC DNA]</scope>
    <source>
        <strain evidence="10">BS525</strain>
    </source>
</reference>
<keyword evidence="8" id="KW-0963">Cytoplasm</keyword>
<gene>
    <name evidence="8 10" type="primary">acpS</name>
    <name evidence="10" type="ORF">DDT42_00208</name>
</gene>
<protein>
    <recommendedName>
        <fullName evidence="8">Holo-[acyl-carrier-protein] synthase</fullName>
        <shortName evidence="8">Holo-ACP synthase</shortName>
        <ecNumber evidence="8">2.7.8.7</ecNumber>
    </recommendedName>
    <alternativeName>
        <fullName evidence="8">4'-phosphopantetheinyl transferase AcpS</fullName>
    </alternativeName>
</protein>
<feature type="binding site" evidence="8">
    <location>
        <position position="8"/>
    </location>
    <ligand>
        <name>Mg(2+)</name>
        <dbReference type="ChEBI" id="CHEBI:18420"/>
    </ligand>
</feature>
<accession>A0A9E2BJR1</accession>
<comment type="cofactor">
    <cofactor evidence="8">
        <name>Mg(2+)</name>
        <dbReference type="ChEBI" id="CHEBI:18420"/>
    </cofactor>
</comment>
<keyword evidence="4 8" id="KW-0276">Fatty acid metabolism</keyword>
<dbReference type="Proteomes" id="UP000811545">
    <property type="component" value="Unassembled WGS sequence"/>
</dbReference>
<dbReference type="GO" id="GO:0000287">
    <property type="term" value="F:magnesium ion binding"/>
    <property type="evidence" value="ECO:0007669"/>
    <property type="project" value="UniProtKB-UniRule"/>
</dbReference>
<dbReference type="InterPro" id="IPR004568">
    <property type="entry name" value="Ppantetheine-prot_Trfase_dom"/>
</dbReference>
<keyword evidence="6 8" id="KW-0443">Lipid metabolism</keyword>
<feature type="domain" description="4'-phosphopantetheinyl transferase" evidence="9">
    <location>
        <begin position="4"/>
        <end position="104"/>
    </location>
</feature>
<comment type="similarity">
    <text evidence="8">Belongs to the P-Pant transferase superfamily. AcpS family.</text>
</comment>
<proteinExistence type="inferred from homology"/>
<evidence type="ECO:0000256" key="2">
    <source>
        <dbReference type="ARBA" id="ARBA00022679"/>
    </source>
</evidence>
<evidence type="ECO:0000313" key="11">
    <source>
        <dbReference type="Proteomes" id="UP000811545"/>
    </source>
</evidence>
<dbReference type="GO" id="GO:0006633">
    <property type="term" value="P:fatty acid biosynthetic process"/>
    <property type="evidence" value="ECO:0007669"/>
    <property type="project" value="UniProtKB-UniRule"/>
</dbReference>
<evidence type="ECO:0000313" key="10">
    <source>
        <dbReference type="EMBL" id="MBT9144369.1"/>
    </source>
</evidence>
<dbReference type="AlphaFoldDB" id="A0A9E2BJR1"/>
<evidence type="ECO:0000256" key="3">
    <source>
        <dbReference type="ARBA" id="ARBA00022723"/>
    </source>
</evidence>
<evidence type="ECO:0000256" key="6">
    <source>
        <dbReference type="ARBA" id="ARBA00023098"/>
    </source>
</evidence>
<keyword evidence="3 8" id="KW-0479">Metal-binding</keyword>
<comment type="catalytic activity">
    <reaction evidence="8">
        <text>apo-[ACP] + CoA = holo-[ACP] + adenosine 3',5'-bisphosphate + H(+)</text>
        <dbReference type="Rhea" id="RHEA:12068"/>
        <dbReference type="Rhea" id="RHEA-COMP:9685"/>
        <dbReference type="Rhea" id="RHEA-COMP:9690"/>
        <dbReference type="ChEBI" id="CHEBI:15378"/>
        <dbReference type="ChEBI" id="CHEBI:29999"/>
        <dbReference type="ChEBI" id="CHEBI:57287"/>
        <dbReference type="ChEBI" id="CHEBI:58343"/>
        <dbReference type="ChEBI" id="CHEBI:64479"/>
        <dbReference type="EC" id="2.7.8.7"/>
    </reaction>
</comment>
<sequence>MIKGIGIDIVSIDRIKEVINRGGDRFPSRILSEKEMGEYSESGKSILYISGRFSIKEALIKAMGGYWKGFRFNTIEVLENLKGAPTIRFSEEVLILNPHFKNYKIHISLSHDGNMVVSQVVIEDV</sequence>
<comment type="subcellular location">
    <subcellularLocation>
        <location evidence="8">Cytoplasm</location>
    </subcellularLocation>
</comment>
<dbReference type="InterPro" id="IPR037143">
    <property type="entry name" value="4-PPantetheinyl_Trfase_dom_sf"/>
</dbReference>
<keyword evidence="7 8" id="KW-0275">Fatty acid biosynthesis</keyword>
<evidence type="ECO:0000256" key="4">
    <source>
        <dbReference type="ARBA" id="ARBA00022832"/>
    </source>
</evidence>
<dbReference type="EC" id="2.7.8.7" evidence="8"/>